<dbReference type="SUPFAM" id="SSF54637">
    <property type="entry name" value="Thioesterase/thiol ester dehydrase-isomerase"/>
    <property type="match status" value="2"/>
</dbReference>
<evidence type="ECO:0000313" key="11">
    <source>
        <dbReference type="EMBL" id="ORE87519.1"/>
    </source>
</evidence>
<evidence type="ECO:0000256" key="4">
    <source>
        <dbReference type="ARBA" id="ARBA00023098"/>
    </source>
</evidence>
<dbReference type="InterPro" id="IPR049449">
    <property type="entry name" value="TesB_ACOT8-like_N"/>
</dbReference>
<evidence type="ECO:0000259" key="9">
    <source>
        <dbReference type="Pfam" id="PF02551"/>
    </source>
</evidence>
<protein>
    <recommendedName>
        <fullName evidence="7">Acyl-CoA thioesterase 2</fullName>
        <ecNumber evidence="5">3.1.2.20</ecNumber>
    </recommendedName>
    <alternativeName>
        <fullName evidence="8">Thioesterase II</fullName>
    </alternativeName>
</protein>
<dbReference type="EC" id="3.1.2.20" evidence="5"/>
<keyword evidence="4" id="KW-0443">Lipid metabolism</keyword>
<dbReference type="GO" id="GO:0005829">
    <property type="term" value="C:cytosol"/>
    <property type="evidence" value="ECO:0007669"/>
    <property type="project" value="TreeGrafter"/>
</dbReference>
<dbReference type="NCBIfam" id="TIGR00189">
    <property type="entry name" value="tesB"/>
    <property type="match status" value="1"/>
</dbReference>
<name>A0A1Y1SEY0_9GAMM</name>
<evidence type="ECO:0000256" key="8">
    <source>
        <dbReference type="ARBA" id="ARBA00079653"/>
    </source>
</evidence>
<evidence type="ECO:0000256" key="5">
    <source>
        <dbReference type="ARBA" id="ARBA00038894"/>
    </source>
</evidence>
<evidence type="ECO:0000256" key="3">
    <source>
        <dbReference type="ARBA" id="ARBA00022801"/>
    </source>
</evidence>
<evidence type="ECO:0000256" key="6">
    <source>
        <dbReference type="ARBA" id="ARBA00050943"/>
    </source>
</evidence>
<comment type="caution">
    <text evidence="11">The sequence shown here is derived from an EMBL/GenBank/DDBJ whole genome shotgun (WGS) entry which is preliminary data.</text>
</comment>
<dbReference type="InterPro" id="IPR042171">
    <property type="entry name" value="Acyl-CoA_hotdog"/>
</dbReference>
<keyword evidence="12" id="KW-1185">Reference proteome</keyword>
<dbReference type="EMBL" id="AQQV01000002">
    <property type="protein sequence ID" value="ORE87519.1"/>
    <property type="molecule type" value="Genomic_DNA"/>
</dbReference>
<evidence type="ECO:0000256" key="1">
    <source>
        <dbReference type="ARBA" id="ARBA00006538"/>
    </source>
</evidence>
<dbReference type="InterPro" id="IPR003703">
    <property type="entry name" value="Acyl_CoA_thio"/>
</dbReference>
<dbReference type="CDD" id="cd03445">
    <property type="entry name" value="Thioesterase_II_repeat2"/>
    <property type="match status" value="1"/>
</dbReference>
<feature type="domain" description="Acyl-CoA thioesterase 2 C-terminal" evidence="9">
    <location>
        <begin position="157"/>
        <end position="278"/>
    </location>
</feature>
<dbReference type="STRING" id="1317117.ATO7_10767"/>
<dbReference type="FunFam" id="2.40.160.210:FF:000001">
    <property type="entry name" value="Acyl-CoA thioesterase II"/>
    <property type="match status" value="1"/>
</dbReference>
<gene>
    <name evidence="11" type="ORF">ATO7_10767</name>
</gene>
<dbReference type="OrthoDB" id="9781019at2"/>
<sequence length="293" mass="33180">MNAALKDLIEVLELENLEQHLFRGQSRNLGGRSVFGGQVLGQALVAASRTVEHSLAHSVHAYFVRPGDMEAPIVYDVERIRDGRSFAVRRVHAIQHGRPIFSMMASFQQPEPGYEHQDSMPDVPPPEELVLESELRTRWLEDCPAPLKPGYQQELAIEFKPVTPRNPFRPESMPPQQHIWFRAAGPLPDDPCLHQSVLAYASDFNFLGTAMRPHAMSWFERHVVAATLDHVIWFHRPARLDDWLLYSMHSPSAQGARGLTQGQIYNRDGELVASLAQESLMRDTHLAAQQQDD</sequence>
<proteinExistence type="inferred from homology"/>
<comment type="similarity">
    <text evidence="1">Belongs to the C/M/P thioester hydrolase family.</text>
</comment>
<dbReference type="GO" id="GO:0009062">
    <property type="term" value="P:fatty acid catabolic process"/>
    <property type="evidence" value="ECO:0007669"/>
    <property type="project" value="TreeGrafter"/>
</dbReference>
<dbReference type="PANTHER" id="PTHR11066:SF34">
    <property type="entry name" value="ACYL-COENZYME A THIOESTERASE 8"/>
    <property type="match status" value="1"/>
</dbReference>
<dbReference type="PANTHER" id="PTHR11066">
    <property type="entry name" value="ACYL-COA THIOESTERASE"/>
    <property type="match status" value="1"/>
</dbReference>
<feature type="domain" description="Acyl-CoA thioesterase-like N-terminal HotDog" evidence="10">
    <location>
        <begin position="30"/>
        <end position="108"/>
    </location>
</feature>
<dbReference type="InterPro" id="IPR025652">
    <property type="entry name" value="TesB_C"/>
</dbReference>
<dbReference type="Pfam" id="PF02551">
    <property type="entry name" value="Acyl_CoA_thio"/>
    <property type="match status" value="1"/>
</dbReference>
<evidence type="ECO:0000256" key="2">
    <source>
        <dbReference type="ARBA" id="ARBA00011881"/>
    </source>
</evidence>
<dbReference type="CDD" id="cd03444">
    <property type="entry name" value="Thioesterase_II_repeat1"/>
    <property type="match status" value="1"/>
</dbReference>
<dbReference type="AlphaFoldDB" id="A0A1Y1SEY0"/>
<accession>A0A1Y1SEY0</accession>
<comment type="catalytic activity">
    <reaction evidence="6">
        <text>a fatty acyl-CoA + H2O = a fatty acid + CoA + H(+)</text>
        <dbReference type="Rhea" id="RHEA:16781"/>
        <dbReference type="ChEBI" id="CHEBI:15377"/>
        <dbReference type="ChEBI" id="CHEBI:15378"/>
        <dbReference type="ChEBI" id="CHEBI:28868"/>
        <dbReference type="ChEBI" id="CHEBI:57287"/>
        <dbReference type="ChEBI" id="CHEBI:77636"/>
        <dbReference type="EC" id="3.1.2.20"/>
    </reaction>
    <physiologicalReaction direction="left-to-right" evidence="6">
        <dbReference type="Rhea" id="RHEA:16782"/>
    </physiologicalReaction>
</comment>
<comment type="subunit">
    <text evidence="2">Homotetramer.</text>
</comment>
<evidence type="ECO:0000313" key="12">
    <source>
        <dbReference type="Proteomes" id="UP000192342"/>
    </source>
</evidence>
<organism evidence="11 12">
    <name type="scientific">Oceanococcus atlanticus</name>
    <dbReference type="NCBI Taxonomy" id="1317117"/>
    <lineage>
        <taxon>Bacteria</taxon>
        <taxon>Pseudomonadati</taxon>
        <taxon>Pseudomonadota</taxon>
        <taxon>Gammaproteobacteria</taxon>
        <taxon>Chromatiales</taxon>
        <taxon>Oceanococcaceae</taxon>
        <taxon>Oceanococcus</taxon>
    </lineage>
</organism>
<dbReference type="InterPro" id="IPR029069">
    <property type="entry name" value="HotDog_dom_sf"/>
</dbReference>
<dbReference type="GO" id="GO:0047617">
    <property type="term" value="F:fatty acyl-CoA hydrolase activity"/>
    <property type="evidence" value="ECO:0007669"/>
    <property type="project" value="UniProtKB-EC"/>
</dbReference>
<dbReference type="Proteomes" id="UP000192342">
    <property type="component" value="Unassembled WGS sequence"/>
</dbReference>
<dbReference type="Pfam" id="PF13622">
    <property type="entry name" value="4HBT_3"/>
    <property type="match status" value="1"/>
</dbReference>
<dbReference type="GO" id="GO:0006637">
    <property type="term" value="P:acyl-CoA metabolic process"/>
    <property type="evidence" value="ECO:0007669"/>
    <property type="project" value="InterPro"/>
</dbReference>
<keyword evidence="3" id="KW-0378">Hydrolase</keyword>
<evidence type="ECO:0000259" key="10">
    <source>
        <dbReference type="Pfam" id="PF13622"/>
    </source>
</evidence>
<dbReference type="Gene3D" id="2.40.160.210">
    <property type="entry name" value="Acyl-CoA thioesterase, double hotdog domain"/>
    <property type="match status" value="1"/>
</dbReference>
<reference evidence="11 12" key="1">
    <citation type="submission" date="2013-04" db="EMBL/GenBank/DDBJ databases">
        <title>Oceanococcus atlanticus 22II-S10r2 Genome Sequencing.</title>
        <authorList>
            <person name="Lai Q."/>
            <person name="Li G."/>
            <person name="Shao Z."/>
        </authorList>
    </citation>
    <scope>NUCLEOTIDE SEQUENCE [LARGE SCALE GENOMIC DNA]</scope>
    <source>
        <strain evidence="11 12">22II-S10r2</strain>
    </source>
</reference>
<evidence type="ECO:0000256" key="7">
    <source>
        <dbReference type="ARBA" id="ARBA00071120"/>
    </source>
</evidence>
<dbReference type="RefSeq" id="WP_083561744.1">
    <property type="nucleotide sequence ID" value="NZ_AQQV01000002.1"/>
</dbReference>